<dbReference type="EMBL" id="GL732568">
    <property type="protein sequence ID" value="EFX76461.1"/>
    <property type="molecule type" value="Genomic_DNA"/>
</dbReference>
<evidence type="ECO:0000256" key="1">
    <source>
        <dbReference type="SAM" id="MobiDB-lite"/>
    </source>
</evidence>
<reference evidence="3 4" key="1">
    <citation type="journal article" date="2011" name="Science">
        <title>The ecoresponsive genome of Daphnia pulex.</title>
        <authorList>
            <person name="Colbourne J.K."/>
            <person name="Pfrender M.E."/>
            <person name="Gilbert D."/>
            <person name="Thomas W.K."/>
            <person name="Tucker A."/>
            <person name="Oakley T.H."/>
            <person name="Tokishita S."/>
            <person name="Aerts A."/>
            <person name="Arnold G.J."/>
            <person name="Basu M.K."/>
            <person name="Bauer D.J."/>
            <person name="Caceres C.E."/>
            <person name="Carmel L."/>
            <person name="Casola C."/>
            <person name="Choi J.H."/>
            <person name="Detter J.C."/>
            <person name="Dong Q."/>
            <person name="Dusheyko S."/>
            <person name="Eads B.D."/>
            <person name="Frohlich T."/>
            <person name="Geiler-Samerotte K.A."/>
            <person name="Gerlach D."/>
            <person name="Hatcher P."/>
            <person name="Jogdeo S."/>
            <person name="Krijgsveld J."/>
            <person name="Kriventseva E.V."/>
            <person name="Kultz D."/>
            <person name="Laforsch C."/>
            <person name="Lindquist E."/>
            <person name="Lopez J."/>
            <person name="Manak J.R."/>
            <person name="Muller J."/>
            <person name="Pangilinan J."/>
            <person name="Patwardhan R.P."/>
            <person name="Pitluck S."/>
            <person name="Pritham E.J."/>
            <person name="Rechtsteiner A."/>
            <person name="Rho M."/>
            <person name="Rogozin I.B."/>
            <person name="Sakarya O."/>
            <person name="Salamov A."/>
            <person name="Schaack S."/>
            <person name="Shapiro H."/>
            <person name="Shiga Y."/>
            <person name="Skalitzky C."/>
            <person name="Smith Z."/>
            <person name="Souvorov A."/>
            <person name="Sung W."/>
            <person name="Tang Z."/>
            <person name="Tsuchiya D."/>
            <person name="Tu H."/>
            <person name="Vos H."/>
            <person name="Wang M."/>
            <person name="Wolf Y.I."/>
            <person name="Yamagata H."/>
            <person name="Yamada T."/>
            <person name="Ye Y."/>
            <person name="Shaw J.R."/>
            <person name="Andrews J."/>
            <person name="Crease T.J."/>
            <person name="Tang H."/>
            <person name="Lucas S.M."/>
            <person name="Robertson H.M."/>
            <person name="Bork P."/>
            <person name="Koonin E.V."/>
            <person name="Zdobnov E.M."/>
            <person name="Grigoriev I.V."/>
            <person name="Lynch M."/>
            <person name="Boore J.L."/>
        </authorList>
    </citation>
    <scope>NUCLEOTIDE SEQUENCE [LARGE SCALE GENOMIC DNA]</scope>
</reference>
<feature type="region of interest" description="Disordered" evidence="1">
    <location>
        <begin position="226"/>
        <end position="263"/>
    </location>
</feature>
<evidence type="ECO:0000313" key="4">
    <source>
        <dbReference type="Proteomes" id="UP000000305"/>
    </source>
</evidence>
<gene>
    <name evidence="3" type="ORF">DAPPUDRAFT_107043</name>
</gene>
<sequence length="275" mass="31058">MTVPVYFVTALLLTSWIFLIMPTQAAPNYFRSPQQLKFPAVPKELLEDGENTVKRVEKPSASNQSTEGAKFKEKALRLTESVVGIGVDSLADIMTGVSNVLNSRSNIDDVDRFTAVFNSLFHSKRGGYNVKNYYNIVSRVIIFDILAMIFRIWEDRLKNRQASVEALRAQQESDSPIEETLEALSEVNAKLTLVKDGLNRLVRRKDIRRMGLAALKQGFEKKTIYLHSGPDGLDDDSDEEEEDEDEEPVDEDETEYANSSQGQTVTLDKTRILVF</sequence>
<dbReference type="Proteomes" id="UP000000305">
    <property type="component" value="Unassembled WGS sequence"/>
</dbReference>
<feature type="chain" id="PRO_5003237503" evidence="2">
    <location>
        <begin position="26"/>
        <end position="275"/>
    </location>
</feature>
<protein>
    <submittedName>
        <fullName evidence="3">Uncharacterized protein</fullName>
    </submittedName>
</protein>
<evidence type="ECO:0000313" key="3">
    <source>
        <dbReference type="EMBL" id="EFX76461.1"/>
    </source>
</evidence>
<name>E9GVS4_DAPPU</name>
<feature type="compositionally biased region" description="Acidic residues" evidence="1">
    <location>
        <begin position="232"/>
        <end position="255"/>
    </location>
</feature>
<keyword evidence="4" id="KW-1185">Reference proteome</keyword>
<evidence type="ECO:0000256" key="2">
    <source>
        <dbReference type="SAM" id="SignalP"/>
    </source>
</evidence>
<dbReference type="OrthoDB" id="10363330at2759"/>
<proteinExistence type="predicted"/>
<dbReference type="KEGG" id="dpx:DAPPUDRAFT_107043"/>
<feature type="signal peptide" evidence="2">
    <location>
        <begin position="1"/>
        <end position="25"/>
    </location>
</feature>
<organism evidence="3 4">
    <name type="scientific">Daphnia pulex</name>
    <name type="common">Water flea</name>
    <dbReference type="NCBI Taxonomy" id="6669"/>
    <lineage>
        <taxon>Eukaryota</taxon>
        <taxon>Metazoa</taxon>
        <taxon>Ecdysozoa</taxon>
        <taxon>Arthropoda</taxon>
        <taxon>Crustacea</taxon>
        <taxon>Branchiopoda</taxon>
        <taxon>Diplostraca</taxon>
        <taxon>Cladocera</taxon>
        <taxon>Anomopoda</taxon>
        <taxon>Daphniidae</taxon>
        <taxon>Daphnia</taxon>
    </lineage>
</organism>
<dbReference type="HOGENOM" id="CLU_944178_0_0_1"/>
<dbReference type="InParanoid" id="E9GVS4"/>
<accession>E9GVS4</accession>
<dbReference type="AlphaFoldDB" id="E9GVS4"/>
<keyword evidence="2" id="KW-0732">Signal</keyword>